<proteinExistence type="predicted"/>
<dbReference type="EMBL" id="CP136594">
    <property type="protein sequence ID" value="WOE76027.1"/>
    <property type="molecule type" value="Genomic_DNA"/>
</dbReference>
<name>A0AA97FA22_9SPHN</name>
<dbReference type="AlphaFoldDB" id="A0AA97FA22"/>
<dbReference type="KEGG" id="acoa:RB602_04720"/>
<dbReference type="RefSeq" id="WP_317083432.1">
    <property type="nucleotide sequence ID" value="NZ_CP136594.1"/>
</dbReference>
<sequence length="104" mass="11073">MASTGSPAGAINLDGLDILDNSAEVARLWVENNGPATCIINPTLLEQPEMFGLLMVDCVRHAARAYAQAAGMTEVEALARIWNGVDMERESHTTGLTTLEDGSD</sequence>
<organism evidence="1 2">
    <name type="scientific">Alterisphingorhabdus coralli</name>
    <dbReference type="NCBI Taxonomy" id="3071408"/>
    <lineage>
        <taxon>Bacteria</taxon>
        <taxon>Pseudomonadati</taxon>
        <taxon>Pseudomonadota</taxon>
        <taxon>Alphaproteobacteria</taxon>
        <taxon>Sphingomonadales</taxon>
        <taxon>Sphingomonadaceae</taxon>
        <taxon>Alterisphingorhabdus (ex Yan et al. 2024)</taxon>
    </lineage>
</organism>
<gene>
    <name evidence="1" type="ORF">RB602_04720</name>
</gene>
<evidence type="ECO:0000313" key="2">
    <source>
        <dbReference type="Proteomes" id="UP001302429"/>
    </source>
</evidence>
<keyword evidence="2" id="KW-1185">Reference proteome</keyword>
<reference evidence="1 2" key="1">
    <citation type="submission" date="2023-10" db="EMBL/GenBank/DDBJ databases">
        <title>Complete genome sequence of a Sphingomonadaceae bacterium.</title>
        <authorList>
            <person name="Yan C."/>
        </authorList>
    </citation>
    <scope>NUCLEOTIDE SEQUENCE [LARGE SCALE GENOMIC DNA]</scope>
    <source>
        <strain evidence="1 2">SCSIO 66989</strain>
    </source>
</reference>
<dbReference type="Pfam" id="PF16826">
    <property type="entry name" value="DUF5076"/>
    <property type="match status" value="1"/>
</dbReference>
<dbReference type="InterPro" id="IPR031796">
    <property type="entry name" value="DUF5076"/>
</dbReference>
<protein>
    <submittedName>
        <fullName evidence="1">DUF5076 domain-containing protein</fullName>
    </submittedName>
</protein>
<accession>A0AA97FA22</accession>
<dbReference type="Proteomes" id="UP001302429">
    <property type="component" value="Chromosome"/>
</dbReference>
<evidence type="ECO:0000313" key="1">
    <source>
        <dbReference type="EMBL" id="WOE76027.1"/>
    </source>
</evidence>
<dbReference type="Gene3D" id="3.30.2370.10">
    <property type="entry name" value="putative pyruvate dehydrogenase"/>
    <property type="match status" value="1"/>
</dbReference>